<protein>
    <submittedName>
        <fullName evidence="3">Uncharacterized protein</fullName>
    </submittedName>
</protein>
<keyword evidence="4" id="KW-1185">Reference proteome</keyword>
<organism evidence="3 4">
    <name type="scientific">Cladobotryum mycophilum</name>
    <dbReference type="NCBI Taxonomy" id="491253"/>
    <lineage>
        <taxon>Eukaryota</taxon>
        <taxon>Fungi</taxon>
        <taxon>Dikarya</taxon>
        <taxon>Ascomycota</taxon>
        <taxon>Pezizomycotina</taxon>
        <taxon>Sordariomycetes</taxon>
        <taxon>Hypocreomycetidae</taxon>
        <taxon>Hypocreales</taxon>
        <taxon>Hypocreaceae</taxon>
        <taxon>Cladobotryum</taxon>
    </lineage>
</organism>
<comment type="caution">
    <text evidence="3">The sequence shown here is derived from an EMBL/GenBank/DDBJ whole genome shotgun (WGS) entry which is preliminary data.</text>
</comment>
<feature type="compositionally biased region" description="Polar residues" evidence="1">
    <location>
        <begin position="353"/>
        <end position="368"/>
    </location>
</feature>
<evidence type="ECO:0000256" key="2">
    <source>
        <dbReference type="SAM" id="SignalP"/>
    </source>
</evidence>
<evidence type="ECO:0000313" key="4">
    <source>
        <dbReference type="Proteomes" id="UP001338125"/>
    </source>
</evidence>
<reference evidence="3 4" key="1">
    <citation type="submission" date="2024-01" db="EMBL/GenBank/DDBJ databases">
        <title>Complete genome of Cladobotryum mycophilum ATHUM6906.</title>
        <authorList>
            <person name="Christinaki A.C."/>
            <person name="Myridakis A.I."/>
            <person name="Kouvelis V.N."/>
        </authorList>
    </citation>
    <scope>NUCLEOTIDE SEQUENCE [LARGE SCALE GENOMIC DNA]</scope>
    <source>
        <strain evidence="3 4">ATHUM6906</strain>
    </source>
</reference>
<feature type="region of interest" description="Disordered" evidence="1">
    <location>
        <begin position="244"/>
        <end position="276"/>
    </location>
</feature>
<feature type="signal peptide" evidence="2">
    <location>
        <begin position="1"/>
        <end position="20"/>
    </location>
</feature>
<gene>
    <name evidence="3" type="ORF">PT974_06763</name>
</gene>
<sequence>MLRILTNLAIVGAALPAAEALLVAPGSPCASNCGNVLDSTSPNDVVCQARDYTDGYNSDAAGVFEGCVQCELESGYATKDNYTDAMAMLYNLRYTVSYCVFNFPQNDHYHGTPCVTSKACGPFADAIQYKNLSSKYDKFDYCDTWPVGDPIDFQGCVQCLQAADDNYLANFVTVLHAGCKQKPEPGVTVAVSGNIFSNDTVEVSTPTPSAKVDPTWFDNGPLTLSAKKKRRAFLKNLEVQYASAKNGGWPSPQPPHRETGETPLSQRPLRGWDDSPMTMTTEKNFPRYFSPYSSQYNSPVSALEGQQMAWPEPALGSPREIGIALADQQSHGGWLQSPLSPDDKGKMKDESYEMQNVYSAGGHTNNNAEPDVGPVQAPLLGHPGYGRGTDSPPRQYEAN</sequence>
<keyword evidence="2" id="KW-0732">Signal</keyword>
<accession>A0ABR0SMP0</accession>
<dbReference type="EMBL" id="JAVFKD010000012">
    <property type="protein sequence ID" value="KAK5993334.1"/>
    <property type="molecule type" value="Genomic_DNA"/>
</dbReference>
<feature type="region of interest" description="Disordered" evidence="1">
    <location>
        <begin position="332"/>
        <end position="399"/>
    </location>
</feature>
<feature type="chain" id="PRO_5045043372" evidence="2">
    <location>
        <begin position="21"/>
        <end position="399"/>
    </location>
</feature>
<evidence type="ECO:0000313" key="3">
    <source>
        <dbReference type="EMBL" id="KAK5993334.1"/>
    </source>
</evidence>
<feature type="compositionally biased region" description="Basic and acidic residues" evidence="1">
    <location>
        <begin position="341"/>
        <end position="351"/>
    </location>
</feature>
<name>A0ABR0SMP0_9HYPO</name>
<dbReference type="Proteomes" id="UP001338125">
    <property type="component" value="Unassembled WGS sequence"/>
</dbReference>
<proteinExistence type="predicted"/>
<evidence type="ECO:0000256" key="1">
    <source>
        <dbReference type="SAM" id="MobiDB-lite"/>
    </source>
</evidence>